<dbReference type="InterPro" id="IPR021948">
    <property type="entry name" value="DUF3565"/>
</dbReference>
<dbReference type="Pfam" id="PF12088">
    <property type="entry name" value="DUF3565"/>
    <property type="match status" value="1"/>
</dbReference>
<evidence type="ECO:0000313" key="3">
    <source>
        <dbReference type="Proteomes" id="UP000464644"/>
    </source>
</evidence>
<evidence type="ECO:0000313" key="2">
    <source>
        <dbReference type="EMBL" id="QHF01918.1"/>
    </source>
</evidence>
<gene>
    <name evidence="2" type="ORF">N015_05665</name>
</gene>
<feature type="region of interest" description="Disordered" evidence="1">
    <location>
        <begin position="20"/>
        <end position="47"/>
    </location>
</feature>
<accession>A0ABX6H8Y1</accession>
<organism evidence="2 3">
    <name type="scientific">Pseudomonas asturiensis</name>
    <dbReference type="NCBI Taxonomy" id="1190415"/>
    <lineage>
        <taxon>Bacteria</taxon>
        <taxon>Pseudomonadati</taxon>
        <taxon>Pseudomonadota</taxon>
        <taxon>Gammaproteobacteria</taxon>
        <taxon>Pseudomonadales</taxon>
        <taxon>Pseudomonadaceae</taxon>
        <taxon>Pseudomonas</taxon>
    </lineage>
</organism>
<protein>
    <submittedName>
        <fullName evidence="2">DUF3565 domain-containing protein</fullName>
    </submittedName>
</protein>
<dbReference type="EMBL" id="CP047265">
    <property type="protein sequence ID" value="QHF01918.1"/>
    <property type="molecule type" value="Genomic_DNA"/>
</dbReference>
<proteinExistence type="predicted"/>
<sequence length="116" mass="13109">METALLAAIGMGTRPLLKIEERASLTKPSPESERNSDRRAQLENSTVVDFRQDEDGHWVAVLSCGHTQHLRHQPPWQSRAWVLDPVRRQQKIGQGFHCGWCAKAPDNDSLGTEDPR</sequence>
<evidence type="ECO:0000256" key="1">
    <source>
        <dbReference type="SAM" id="MobiDB-lite"/>
    </source>
</evidence>
<reference evidence="2 3" key="1">
    <citation type="journal article" date="2014" name="Genome Announc.">
        <title>Draft Genome Sequences of a Phylogenetically Diverse Suite of Pseudomonas syringae Strains from Multiple Source Populations.</title>
        <authorList>
            <person name="Baltrus D.A."/>
            <person name="Yourstone S."/>
            <person name="Lind A."/>
            <person name="Guilbaud C."/>
            <person name="Sands D.C."/>
            <person name="Jones C.D."/>
            <person name="Morris C.E."/>
            <person name="Dangl J.L."/>
        </authorList>
    </citation>
    <scope>NUCLEOTIDE SEQUENCE [LARGE SCALE GENOMIC DNA]</scope>
    <source>
        <strain evidence="2 3">CC1524</strain>
    </source>
</reference>
<name>A0ABX6H8Y1_9PSED</name>
<dbReference type="Proteomes" id="UP000464644">
    <property type="component" value="Chromosome"/>
</dbReference>
<feature type="compositionally biased region" description="Basic and acidic residues" evidence="1">
    <location>
        <begin position="20"/>
        <end position="41"/>
    </location>
</feature>
<keyword evidence="3" id="KW-1185">Reference proteome</keyword>